<keyword evidence="1" id="KW-0732">Signal</keyword>
<comment type="caution">
    <text evidence="2">The sequence shown here is derived from an EMBL/GenBank/DDBJ whole genome shotgun (WGS) entry which is preliminary data.</text>
</comment>
<feature type="signal peptide" evidence="1">
    <location>
        <begin position="1"/>
        <end position="20"/>
    </location>
</feature>
<organism evidence="2 3">
    <name type="scientific">Pedobacter duraquae</name>
    <dbReference type="NCBI Taxonomy" id="425511"/>
    <lineage>
        <taxon>Bacteria</taxon>
        <taxon>Pseudomonadati</taxon>
        <taxon>Bacteroidota</taxon>
        <taxon>Sphingobacteriia</taxon>
        <taxon>Sphingobacteriales</taxon>
        <taxon>Sphingobacteriaceae</taxon>
        <taxon>Pedobacter</taxon>
    </lineage>
</organism>
<evidence type="ECO:0000256" key="1">
    <source>
        <dbReference type="SAM" id="SignalP"/>
    </source>
</evidence>
<accession>A0A4R6IF23</accession>
<feature type="chain" id="PRO_5020698599" evidence="1">
    <location>
        <begin position="21"/>
        <end position="279"/>
    </location>
</feature>
<reference evidence="2 3" key="1">
    <citation type="submission" date="2019-03" db="EMBL/GenBank/DDBJ databases">
        <title>Genomic Encyclopedia of Archaeal and Bacterial Type Strains, Phase II (KMG-II): from individual species to whole genera.</title>
        <authorList>
            <person name="Goeker M."/>
        </authorList>
    </citation>
    <scope>NUCLEOTIDE SEQUENCE [LARGE SCALE GENOMIC DNA]</scope>
    <source>
        <strain evidence="2 3">DSM 19034</strain>
    </source>
</reference>
<evidence type="ECO:0000313" key="3">
    <source>
        <dbReference type="Proteomes" id="UP000295499"/>
    </source>
</evidence>
<gene>
    <name evidence="2" type="ORF">CLV32_3559</name>
</gene>
<dbReference type="EMBL" id="SNWM01000004">
    <property type="protein sequence ID" value="TDO20923.1"/>
    <property type="molecule type" value="Genomic_DNA"/>
</dbReference>
<evidence type="ECO:0000313" key="2">
    <source>
        <dbReference type="EMBL" id="TDO20923.1"/>
    </source>
</evidence>
<dbReference type="InterPro" id="IPR025737">
    <property type="entry name" value="FApF"/>
</dbReference>
<name>A0A4R6IF23_9SPHI</name>
<dbReference type="AlphaFoldDB" id="A0A4R6IF23"/>
<proteinExistence type="predicted"/>
<dbReference type="Pfam" id="PF13557">
    <property type="entry name" value="Phenol_MetA_deg"/>
    <property type="match status" value="1"/>
</dbReference>
<dbReference type="Proteomes" id="UP000295499">
    <property type="component" value="Unassembled WGS sequence"/>
</dbReference>
<dbReference type="OrthoDB" id="1014491at2"/>
<keyword evidence="3" id="KW-1185">Reference proteome</keyword>
<dbReference type="RefSeq" id="WP_133557816.1">
    <property type="nucleotide sequence ID" value="NZ_SNWM01000004.1"/>
</dbReference>
<protein>
    <submittedName>
        <fullName evidence="2">Outer membrane putative beta-barrel porin/alpha-amylase</fullName>
    </submittedName>
</protein>
<sequence>MNFKLKCFQIALLLTTSVYAANAQSIDNKTYSILHPVPKNKMREMETDRPDVTESPYTVDAGHIQYETDLFRVEHDKSASIEDRRIFVNNGNLKIGLFEKTALQVNLETFIWQKEKAEDGIMRSKGRGDITIRIKQNLLGDNKGSFALAILPYLRLPTAKYTDDSKYEGGIIIPMSYKLPGEWKLGTQLEADLENDQETNTMHTDLLQSLTISHEVLKNLDGIAETYYRYDFNAHHWTNFLNASAQYKVSKDFMIDAGMNYGIQKDAVRSYFMGTAFRF</sequence>